<dbReference type="Gene3D" id="3.40.1440.60">
    <property type="entry name" value="PriA, 3(prime) DNA-binding domain"/>
    <property type="match status" value="1"/>
</dbReference>
<dbReference type="InterPro" id="IPR001650">
    <property type="entry name" value="Helicase_C-like"/>
</dbReference>
<dbReference type="InterPro" id="IPR011545">
    <property type="entry name" value="DEAD/DEAH_box_helicase_dom"/>
</dbReference>
<keyword evidence="10 11" id="KW-0413">Isomerase</keyword>
<dbReference type="PANTHER" id="PTHR30580">
    <property type="entry name" value="PRIMOSOMAL PROTEIN N"/>
    <property type="match status" value="1"/>
</dbReference>
<comment type="cofactor">
    <cofactor evidence="11">
        <name>Zn(2+)</name>
        <dbReference type="ChEBI" id="CHEBI:29105"/>
    </cofactor>
    <text evidence="11">Binds 2 zinc ions per subunit.</text>
</comment>
<evidence type="ECO:0000256" key="10">
    <source>
        <dbReference type="ARBA" id="ARBA00023235"/>
    </source>
</evidence>
<dbReference type="CDD" id="cd18804">
    <property type="entry name" value="SF2_C_priA"/>
    <property type="match status" value="1"/>
</dbReference>
<evidence type="ECO:0000256" key="8">
    <source>
        <dbReference type="ARBA" id="ARBA00022840"/>
    </source>
</evidence>
<accession>A0ABU3NYK9</accession>
<keyword evidence="5 11" id="KW-0378">Hydrolase</keyword>
<dbReference type="InterPro" id="IPR042115">
    <property type="entry name" value="PriA_3primeBD_sf"/>
</dbReference>
<dbReference type="PROSITE" id="PS51194">
    <property type="entry name" value="HELICASE_CTER"/>
    <property type="match status" value="1"/>
</dbReference>
<feature type="binding site" evidence="11">
    <location>
        <position position="527"/>
    </location>
    <ligand>
        <name>Zn(2+)</name>
        <dbReference type="ChEBI" id="CHEBI:29105"/>
        <label>2</label>
    </ligand>
</feature>
<dbReference type="SUPFAM" id="SSF52540">
    <property type="entry name" value="P-loop containing nucleoside triphosphate hydrolases"/>
    <property type="match status" value="2"/>
</dbReference>
<keyword evidence="7 11" id="KW-0862">Zinc</keyword>
<dbReference type="Gene3D" id="3.40.50.300">
    <property type="entry name" value="P-loop containing nucleotide triphosphate hydrolases"/>
    <property type="match status" value="2"/>
</dbReference>
<evidence type="ECO:0000256" key="4">
    <source>
        <dbReference type="ARBA" id="ARBA00022741"/>
    </source>
</evidence>
<dbReference type="Pfam" id="PF00270">
    <property type="entry name" value="DEAD"/>
    <property type="match status" value="1"/>
</dbReference>
<dbReference type="InterPro" id="IPR014001">
    <property type="entry name" value="Helicase_ATP-bd"/>
</dbReference>
<keyword evidence="2 11" id="KW-0235">DNA replication</keyword>
<evidence type="ECO:0000256" key="5">
    <source>
        <dbReference type="ARBA" id="ARBA00022801"/>
    </source>
</evidence>
<gene>
    <name evidence="11 14" type="primary">priA</name>
    <name evidence="14" type="ORF">Q4T40_09680</name>
</gene>
<protein>
    <recommendedName>
        <fullName evidence="11">Replication restart protein PriA</fullName>
    </recommendedName>
    <alternativeName>
        <fullName evidence="11">ATP-dependent DNA helicase PriA</fullName>
        <ecNumber evidence="11">5.6.2.4</ecNumber>
    </alternativeName>
    <alternativeName>
        <fullName evidence="11">DNA 3'-5' helicase PriA</fullName>
    </alternativeName>
</protein>
<dbReference type="PANTHER" id="PTHR30580:SF0">
    <property type="entry name" value="PRIMOSOMAL PROTEIN N"/>
    <property type="match status" value="1"/>
</dbReference>
<organism evidence="14 15">
    <name type="scientific">Anaeroselena agilis</name>
    <dbReference type="NCBI Taxonomy" id="3063788"/>
    <lineage>
        <taxon>Bacteria</taxon>
        <taxon>Bacillati</taxon>
        <taxon>Bacillota</taxon>
        <taxon>Negativicutes</taxon>
        <taxon>Acetonemataceae</taxon>
        <taxon>Anaeroselena</taxon>
    </lineage>
</organism>
<evidence type="ECO:0000256" key="3">
    <source>
        <dbReference type="ARBA" id="ARBA00022723"/>
    </source>
</evidence>
<dbReference type="HAMAP" id="MF_00983">
    <property type="entry name" value="PriA"/>
    <property type="match status" value="1"/>
</dbReference>
<dbReference type="EC" id="5.6.2.4" evidence="11"/>
<comment type="catalytic activity">
    <reaction evidence="11">
        <text>Couples ATP hydrolysis with the unwinding of duplex DNA by translocating in the 3'-5' direction.</text>
        <dbReference type="EC" id="5.6.2.4"/>
    </reaction>
</comment>
<feature type="domain" description="Helicase ATP-binding" evidence="12">
    <location>
        <begin position="287"/>
        <end position="453"/>
    </location>
</feature>
<keyword evidence="8 11" id="KW-0067">ATP-binding</keyword>
<comment type="subunit">
    <text evidence="11">Component of the replication restart primosome.</text>
</comment>
<evidence type="ECO:0000256" key="6">
    <source>
        <dbReference type="ARBA" id="ARBA00022806"/>
    </source>
</evidence>
<dbReference type="GO" id="GO:0016787">
    <property type="term" value="F:hydrolase activity"/>
    <property type="evidence" value="ECO:0007669"/>
    <property type="project" value="UniProtKB-KW"/>
</dbReference>
<sequence length="803" mass="86384">MALIAEVFVNLPARRLNHSFTYLVPDELGQIGPGWRVLVPFGGRKAEGFVVSVGEADAAADAELKSIMDAIDDGPWFTDQMLAVAAWISEYYLCTPAEAMRLFVPGKAGIKSATVYRATGLAAEEFLTGRPPLAGKVYAAVSAGPRTLAQLTGEFDSGAAAVLRLLVRHGLVAAKATARRTARTQYRTYWRLAVDEAAATSFLANLKGRQAQGRLLAALLADGRLGPEDLKRLKVAATTTKSLEAAGLVAAEREAVVRDSYAGAATGALIPAPTEEQRAVLAALLPAVQAKRFESFLLHGVTGSGKTQVYIEAAAAARAAGRQVVVLVPEIALTGQIVTRFKARFGDDVVVAHSKLSVGERYDAWQRLRSGTAGIVIGARSAVFAPVPDPGLFVIDEEQEFTYKQEESPRYHTREVALKRAALAGAAVVLGSATPAVETYHDACAGRHRLLAMPSRVDGSPLPVVQVVDMREELKAGRRSVISAPLRELLTETVDRREQAILFLNRRGYATFVLCRDCGEVMRCGRCAVSLVYHAAGNVLRCHYCQACQPAPDVCPACGSRYIRYFGTGTQKVEEELAALLPAARVVRMDQDTTGGKMAHDRILSAFAAGRYDILLGTQMVAKGHDIKQVTAVGVISADTSLYLPDFRAAERTFMLLTQAAGRAGRGGAPGRVVVQTYSPEHYAVQAGARHDYAAFYEEELACRRELGYPPFASLVKLTVQGEDEVKARRQAEETAAALRARLPDKTMVVGPFAAPIARISDIYRLHILIKTTDTAAARAAFKALGLEKRSDIAIDVDPVNVM</sequence>
<dbReference type="EMBL" id="JAUOZS010000001">
    <property type="protein sequence ID" value="MDT8901510.1"/>
    <property type="molecule type" value="Genomic_DNA"/>
</dbReference>
<dbReference type="Proteomes" id="UP001254848">
    <property type="component" value="Unassembled WGS sequence"/>
</dbReference>
<dbReference type="RefSeq" id="WP_413780021.1">
    <property type="nucleotide sequence ID" value="NZ_JAUOZS010000001.1"/>
</dbReference>
<dbReference type="InterPro" id="IPR005259">
    <property type="entry name" value="PriA"/>
</dbReference>
<keyword evidence="1 11" id="KW-0639">Primosome</keyword>
<evidence type="ECO:0000256" key="11">
    <source>
        <dbReference type="HAMAP-Rule" id="MF_00983"/>
    </source>
</evidence>
<evidence type="ECO:0000313" key="14">
    <source>
        <dbReference type="EMBL" id="MDT8901510.1"/>
    </source>
</evidence>
<keyword evidence="15" id="KW-1185">Reference proteome</keyword>
<evidence type="ECO:0000256" key="2">
    <source>
        <dbReference type="ARBA" id="ARBA00022705"/>
    </source>
</evidence>
<dbReference type="InterPro" id="IPR041222">
    <property type="entry name" value="PriA_3primeBD"/>
</dbReference>
<comment type="caution">
    <text evidence="14">The sequence shown here is derived from an EMBL/GenBank/DDBJ whole genome shotgun (WGS) entry which is preliminary data.</text>
</comment>
<dbReference type="InterPro" id="IPR027417">
    <property type="entry name" value="P-loop_NTPase"/>
</dbReference>
<proteinExistence type="inferred from homology"/>
<comment type="function">
    <text evidence="11">Initiates the restart of stalled replication forks, which reloads the replicative helicase on sites other than the origin of replication. Recognizes and binds to abandoned replication forks and remodels them to uncover a helicase loading site. Promotes assembly of the primosome at these replication forks.</text>
</comment>
<dbReference type="InterPro" id="IPR041236">
    <property type="entry name" value="PriA_C"/>
</dbReference>
<feature type="domain" description="Helicase C-terminal" evidence="13">
    <location>
        <begin position="550"/>
        <end position="702"/>
    </location>
</feature>
<evidence type="ECO:0000313" key="15">
    <source>
        <dbReference type="Proteomes" id="UP001254848"/>
    </source>
</evidence>
<feature type="binding site" evidence="11">
    <location>
        <position position="524"/>
    </location>
    <ligand>
        <name>Zn(2+)</name>
        <dbReference type="ChEBI" id="CHEBI:29105"/>
        <label>2</label>
    </ligand>
</feature>
<feature type="binding site" evidence="11">
    <location>
        <position position="542"/>
    </location>
    <ligand>
        <name>Zn(2+)</name>
        <dbReference type="ChEBI" id="CHEBI:29105"/>
        <label>2</label>
    </ligand>
</feature>
<evidence type="ECO:0000256" key="9">
    <source>
        <dbReference type="ARBA" id="ARBA00023125"/>
    </source>
</evidence>
<evidence type="ECO:0000256" key="1">
    <source>
        <dbReference type="ARBA" id="ARBA00022515"/>
    </source>
</evidence>
<keyword evidence="4 11" id="KW-0547">Nucleotide-binding</keyword>
<feature type="binding site" evidence="11">
    <location>
        <position position="518"/>
    </location>
    <ligand>
        <name>Zn(2+)</name>
        <dbReference type="ChEBI" id="CHEBI:29105"/>
        <label>1</label>
    </ligand>
</feature>
<feature type="binding site" evidence="11">
    <location>
        <position position="545"/>
    </location>
    <ligand>
        <name>Zn(2+)</name>
        <dbReference type="ChEBI" id="CHEBI:29105"/>
        <label>2</label>
    </ligand>
</feature>
<evidence type="ECO:0000259" key="13">
    <source>
        <dbReference type="PROSITE" id="PS51194"/>
    </source>
</evidence>
<comment type="catalytic activity">
    <reaction evidence="11">
        <text>ATP + H2O = ADP + phosphate + H(+)</text>
        <dbReference type="Rhea" id="RHEA:13065"/>
        <dbReference type="ChEBI" id="CHEBI:15377"/>
        <dbReference type="ChEBI" id="CHEBI:15378"/>
        <dbReference type="ChEBI" id="CHEBI:30616"/>
        <dbReference type="ChEBI" id="CHEBI:43474"/>
        <dbReference type="ChEBI" id="CHEBI:456216"/>
        <dbReference type="EC" id="5.6.2.4"/>
    </reaction>
</comment>
<reference evidence="14 15" key="1">
    <citation type="submission" date="2023-07" db="EMBL/GenBank/DDBJ databases">
        <title>The novel representative of Negativicutes class, Anaeroselena agilis gen. nov. sp. nov.</title>
        <authorList>
            <person name="Prokofeva M.I."/>
            <person name="Elcheninov A.G."/>
            <person name="Klyukina A."/>
            <person name="Kublanov I.V."/>
            <person name="Frolov E.N."/>
            <person name="Podosokorskaya O.A."/>
        </authorList>
    </citation>
    <scope>NUCLEOTIDE SEQUENCE [LARGE SCALE GENOMIC DNA]</scope>
    <source>
        <strain evidence="14 15">4137-cl</strain>
    </source>
</reference>
<keyword evidence="6 11" id="KW-0347">Helicase</keyword>
<evidence type="ECO:0000259" key="12">
    <source>
        <dbReference type="PROSITE" id="PS51192"/>
    </source>
</evidence>
<dbReference type="SMART" id="SM00490">
    <property type="entry name" value="HELICc"/>
    <property type="match status" value="1"/>
</dbReference>
<name>A0ABU3NYK9_9FIRM</name>
<dbReference type="InterPro" id="IPR040498">
    <property type="entry name" value="PriA_CRR"/>
</dbReference>
<dbReference type="SMART" id="SM00487">
    <property type="entry name" value="DEXDc"/>
    <property type="match status" value="1"/>
</dbReference>
<dbReference type="Pfam" id="PF18074">
    <property type="entry name" value="PriA_C"/>
    <property type="match status" value="1"/>
</dbReference>
<comment type="similarity">
    <text evidence="11">Belongs to the helicase family. PriA subfamily.</text>
</comment>
<dbReference type="Pfam" id="PF18319">
    <property type="entry name" value="Zn_ribbon_PriA"/>
    <property type="match status" value="1"/>
</dbReference>
<keyword evidence="9 11" id="KW-0238">DNA-binding</keyword>
<dbReference type="Pfam" id="PF17764">
    <property type="entry name" value="PriA_3primeBD"/>
    <property type="match status" value="1"/>
</dbReference>
<feature type="binding site" evidence="11">
    <location>
        <position position="558"/>
    </location>
    <ligand>
        <name>Zn(2+)</name>
        <dbReference type="ChEBI" id="CHEBI:29105"/>
        <label>1</label>
    </ligand>
</feature>
<feature type="binding site" evidence="11">
    <location>
        <position position="555"/>
    </location>
    <ligand>
        <name>Zn(2+)</name>
        <dbReference type="ChEBI" id="CHEBI:29105"/>
        <label>1</label>
    </ligand>
</feature>
<dbReference type="NCBIfam" id="NF004066">
    <property type="entry name" value="PRK05580.1-3"/>
    <property type="match status" value="1"/>
</dbReference>
<feature type="binding site" evidence="11">
    <location>
        <position position="515"/>
    </location>
    <ligand>
        <name>Zn(2+)</name>
        <dbReference type="ChEBI" id="CHEBI:29105"/>
        <label>1</label>
    </ligand>
</feature>
<keyword evidence="3 11" id="KW-0479">Metal-binding</keyword>
<evidence type="ECO:0000256" key="7">
    <source>
        <dbReference type="ARBA" id="ARBA00022833"/>
    </source>
</evidence>
<dbReference type="NCBIfam" id="TIGR00595">
    <property type="entry name" value="priA"/>
    <property type="match status" value="1"/>
</dbReference>
<dbReference type="PROSITE" id="PS51192">
    <property type="entry name" value="HELICASE_ATP_BIND_1"/>
    <property type="match status" value="1"/>
</dbReference>
<dbReference type="Pfam" id="PF00271">
    <property type="entry name" value="Helicase_C"/>
    <property type="match status" value="1"/>
</dbReference>